<dbReference type="AlphaFoldDB" id="X1VKF7"/>
<protein>
    <submittedName>
        <fullName evidence="3">Uncharacterized protein</fullName>
    </submittedName>
</protein>
<accession>X1VKF7</accession>
<sequence length="230" mass="25552">NNIMSKRSKQSKKQGNKKQKPDSQITVVRKITSNGKTTVNENENGNLVLTPEDKKRLETVKALQAKAKQASIDAKDAKAKAIEAIQALDGSDAIKAIKQDIEARLKAQETITEKALTAYQEAKDKLQSIQSEYQALTGIDKKVKASKSKSKAGNGNGNGKFETVVKQKDDCVNVLVTHKDTKSLFEYSLYAKNGKISKEDWLKLRHGLVSQFERDTKEDNLTLRAYLSNL</sequence>
<feature type="coiled-coil region" evidence="1">
    <location>
        <begin position="112"/>
        <end position="139"/>
    </location>
</feature>
<feature type="non-terminal residue" evidence="3">
    <location>
        <position position="230"/>
    </location>
</feature>
<dbReference type="EMBL" id="BARW01034639">
    <property type="protein sequence ID" value="GAJ08515.1"/>
    <property type="molecule type" value="Genomic_DNA"/>
</dbReference>
<feature type="compositionally biased region" description="Basic residues" evidence="2">
    <location>
        <begin position="1"/>
        <end position="18"/>
    </location>
</feature>
<keyword evidence="1" id="KW-0175">Coiled coil</keyword>
<reference evidence="3" key="1">
    <citation type="journal article" date="2014" name="Front. Microbiol.">
        <title>High frequency of phylogenetically diverse reductive dehalogenase-homologous genes in deep subseafloor sedimentary metagenomes.</title>
        <authorList>
            <person name="Kawai M."/>
            <person name="Futagami T."/>
            <person name="Toyoda A."/>
            <person name="Takaki Y."/>
            <person name="Nishi S."/>
            <person name="Hori S."/>
            <person name="Arai W."/>
            <person name="Tsubouchi T."/>
            <person name="Morono Y."/>
            <person name="Uchiyama I."/>
            <person name="Ito T."/>
            <person name="Fujiyama A."/>
            <person name="Inagaki F."/>
            <person name="Takami H."/>
        </authorList>
    </citation>
    <scope>NUCLEOTIDE SEQUENCE</scope>
    <source>
        <strain evidence="3">Expedition CK06-06</strain>
    </source>
</reference>
<evidence type="ECO:0000256" key="1">
    <source>
        <dbReference type="SAM" id="Coils"/>
    </source>
</evidence>
<name>X1VKF7_9ZZZZ</name>
<feature type="non-terminal residue" evidence="3">
    <location>
        <position position="1"/>
    </location>
</feature>
<comment type="caution">
    <text evidence="3">The sequence shown here is derived from an EMBL/GenBank/DDBJ whole genome shotgun (WGS) entry which is preliminary data.</text>
</comment>
<organism evidence="3">
    <name type="scientific">marine sediment metagenome</name>
    <dbReference type="NCBI Taxonomy" id="412755"/>
    <lineage>
        <taxon>unclassified sequences</taxon>
        <taxon>metagenomes</taxon>
        <taxon>ecological metagenomes</taxon>
    </lineage>
</organism>
<evidence type="ECO:0000256" key="2">
    <source>
        <dbReference type="SAM" id="MobiDB-lite"/>
    </source>
</evidence>
<evidence type="ECO:0000313" key="3">
    <source>
        <dbReference type="EMBL" id="GAJ08515.1"/>
    </source>
</evidence>
<gene>
    <name evidence="3" type="ORF">S12H4_54227</name>
</gene>
<feature type="region of interest" description="Disordered" evidence="2">
    <location>
        <begin position="1"/>
        <end position="28"/>
    </location>
</feature>
<proteinExistence type="predicted"/>